<dbReference type="InterPro" id="IPR021263">
    <property type="entry name" value="DUF2840"/>
</dbReference>
<evidence type="ECO:0000313" key="2">
    <source>
        <dbReference type="Proteomes" id="UP000199399"/>
    </source>
</evidence>
<keyword evidence="2" id="KW-1185">Reference proteome</keyword>
<organism evidence="1 2">
    <name type="scientific">Sulfitobacter delicatus</name>
    <dbReference type="NCBI Taxonomy" id="218672"/>
    <lineage>
        <taxon>Bacteria</taxon>
        <taxon>Pseudomonadati</taxon>
        <taxon>Pseudomonadota</taxon>
        <taxon>Alphaproteobacteria</taxon>
        <taxon>Rhodobacterales</taxon>
        <taxon>Roseobacteraceae</taxon>
        <taxon>Sulfitobacter</taxon>
    </lineage>
</organism>
<dbReference type="AlphaFoldDB" id="A0A1G7R8L7"/>
<proteinExistence type="predicted"/>
<reference evidence="2" key="1">
    <citation type="submission" date="2016-10" db="EMBL/GenBank/DDBJ databases">
        <authorList>
            <person name="Varghese N."/>
            <person name="Submissions S."/>
        </authorList>
    </citation>
    <scope>NUCLEOTIDE SEQUENCE [LARGE SCALE GENOMIC DNA]</scope>
    <source>
        <strain evidence="2">DSM 16477</strain>
    </source>
</reference>
<evidence type="ECO:0000313" key="1">
    <source>
        <dbReference type="EMBL" id="SDG07073.1"/>
    </source>
</evidence>
<dbReference type="Proteomes" id="UP000199399">
    <property type="component" value="Unassembled WGS sequence"/>
</dbReference>
<dbReference type="EMBL" id="FNBP01000004">
    <property type="protein sequence ID" value="SDG07073.1"/>
    <property type="molecule type" value="Genomic_DNA"/>
</dbReference>
<evidence type="ECO:0008006" key="3">
    <source>
        <dbReference type="Google" id="ProtNLM"/>
    </source>
</evidence>
<protein>
    <recommendedName>
        <fullName evidence="3">DUF2840 domain-containing protein</fullName>
    </recommendedName>
</protein>
<name>A0A1G7R8L7_9RHOB</name>
<accession>A0A1G7R8L7</accession>
<dbReference type="Pfam" id="PF11000">
    <property type="entry name" value="DUF2840"/>
    <property type="match status" value="1"/>
</dbReference>
<sequence>MPPFRRPICGVGVEPMQTLVHLTWIEGRIERWIRFGRMAGETILTRTEKRVGFAPGAIFALVRWSSNDHGTVESRIDILRAVGAGEPCSTVPCVTPGGELLLRLSGWPKVEAALRSVDIVESYGIAPEDVCPDHWRHVHNRLTTALEPRPYTPARHAAWLKRRMVTT</sequence>
<dbReference type="STRING" id="218672.SAMN04489759_104307"/>
<gene>
    <name evidence="1" type="ORF">SAMN04489759_104307</name>
</gene>